<keyword evidence="2" id="KW-0560">Oxidoreductase</keyword>
<reference evidence="3 4" key="1">
    <citation type="submission" date="2022-08" db="EMBL/GenBank/DDBJ databases">
        <title>Aerococcaceae sp. nov isolated from spoiled eye mask.</title>
        <authorList>
            <person name="Zhou G."/>
            <person name="Xie X.-B."/>
            <person name="Shi Q.-S."/>
            <person name="Wang Y.-S."/>
            <person name="Wen X."/>
            <person name="Peng H."/>
            <person name="Yang X.-J."/>
            <person name="Tao H.-B."/>
            <person name="Huang X.-M."/>
        </authorList>
    </citation>
    <scope>NUCLEOTIDE SEQUENCE [LARGE SCALE GENOMIC DNA]</scope>
    <source>
        <strain evidence="4">DM20194951</strain>
    </source>
</reference>
<accession>A0ABY5P3Y1</accession>
<proteinExistence type="inferred from homology"/>
<evidence type="ECO:0000256" key="2">
    <source>
        <dbReference type="ARBA" id="ARBA00023002"/>
    </source>
</evidence>
<name>A0ABY5P3Y1_9LACT</name>
<protein>
    <submittedName>
        <fullName evidence="3">SDR family oxidoreductase</fullName>
    </submittedName>
</protein>
<dbReference type="Proteomes" id="UP001315967">
    <property type="component" value="Chromosome"/>
</dbReference>
<dbReference type="PRINTS" id="PR00080">
    <property type="entry name" value="SDRFAMILY"/>
</dbReference>
<comment type="similarity">
    <text evidence="1">Belongs to the short-chain dehydrogenases/reductases (SDR) family.</text>
</comment>
<gene>
    <name evidence="3" type="ORF">NRE15_10405</name>
</gene>
<dbReference type="Pfam" id="PF13561">
    <property type="entry name" value="adh_short_C2"/>
    <property type="match status" value="1"/>
</dbReference>
<sequence length="263" mass="27671">MHFKGEFIINTLNEKVAIITGAAGGIGIAAAELFLKEGAKVALVDLSEDALNEAVESLNNSDNILAITADVTKEADVKNYVAKIKDTFGRVDILFNNAGITGKPTDLMDIKLEDFENVLAINTTGVFLGLKHVLPLMTKQGSGSVINTSSVDGLRGSPGLSPYSASKHAVVGLTKTAALEVAEHGVRVNSIHPSPVDTTMMEGVEAGQEDAAGARKNFEATIPLGRYADAEHIAQLVLFLASDDSEFITGSQYRVDGGMGAQQ</sequence>
<dbReference type="PROSITE" id="PS00061">
    <property type="entry name" value="ADH_SHORT"/>
    <property type="match status" value="1"/>
</dbReference>
<dbReference type="SUPFAM" id="SSF51735">
    <property type="entry name" value="NAD(P)-binding Rossmann-fold domains"/>
    <property type="match status" value="1"/>
</dbReference>
<dbReference type="NCBIfam" id="NF005559">
    <property type="entry name" value="PRK07231.1"/>
    <property type="match status" value="1"/>
</dbReference>
<evidence type="ECO:0000313" key="4">
    <source>
        <dbReference type="Proteomes" id="UP001315967"/>
    </source>
</evidence>
<dbReference type="RefSeq" id="WP_313792811.1">
    <property type="nucleotide sequence ID" value="NZ_CP102453.1"/>
</dbReference>
<dbReference type="Gene3D" id="3.40.50.720">
    <property type="entry name" value="NAD(P)-binding Rossmann-like Domain"/>
    <property type="match status" value="1"/>
</dbReference>
<dbReference type="PANTHER" id="PTHR24321">
    <property type="entry name" value="DEHYDROGENASES, SHORT CHAIN"/>
    <property type="match status" value="1"/>
</dbReference>
<keyword evidence="4" id="KW-1185">Reference proteome</keyword>
<dbReference type="EMBL" id="CP102453">
    <property type="protein sequence ID" value="UUX33310.1"/>
    <property type="molecule type" value="Genomic_DNA"/>
</dbReference>
<dbReference type="InterPro" id="IPR002347">
    <property type="entry name" value="SDR_fam"/>
</dbReference>
<dbReference type="InterPro" id="IPR020904">
    <property type="entry name" value="Sc_DH/Rdtase_CS"/>
</dbReference>
<evidence type="ECO:0000313" key="3">
    <source>
        <dbReference type="EMBL" id="UUX33310.1"/>
    </source>
</evidence>
<dbReference type="InterPro" id="IPR036291">
    <property type="entry name" value="NAD(P)-bd_dom_sf"/>
</dbReference>
<evidence type="ECO:0000256" key="1">
    <source>
        <dbReference type="ARBA" id="ARBA00006484"/>
    </source>
</evidence>
<dbReference type="CDD" id="cd05233">
    <property type="entry name" value="SDR_c"/>
    <property type="match status" value="1"/>
</dbReference>
<organism evidence="3 4">
    <name type="scientific">Fundicoccus culcitae</name>
    <dbReference type="NCBI Taxonomy" id="2969821"/>
    <lineage>
        <taxon>Bacteria</taxon>
        <taxon>Bacillati</taxon>
        <taxon>Bacillota</taxon>
        <taxon>Bacilli</taxon>
        <taxon>Lactobacillales</taxon>
        <taxon>Aerococcaceae</taxon>
        <taxon>Fundicoccus</taxon>
    </lineage>
</organism>
<dbReference type="PRINTS" id="PR00081">
    <property type="entry name" value="GDHRDH"/>
</dbReference>
<dbReference type="PANTHER" id="PTHR24321:SF8">
    <property type="entry name" value="ESTRADIOL 17-BETA-DEHYDROGENASE 8-RELATED"/>
    <property type="match status" value="1"/>
</dbReference>